<proteinExistence type="predicted"/>
<protein>
    <submittedName>
        <fullName evidence="1">Uncharacterized protein</fullName>
    </submittedName>
</protein>
<dbReference type="EMBL" id="JACJIA010000001">
    <property type="protein sequence ID" value="MBA8949544.1"/>
    <property type="molecule type" value="Genomic_DNA"/>
</dbReference>
<dbReference type="Proteomes" id="UP000572680">
    <property type="component" value="Unassembled WGS sequence"/>
</dbReference>
<name>A0A7W3QJK1_ACTNM</name>
<evidence type="ECO:0000313" key="1">
    <source>
        <dbReference type="EMBL" id="MBA8949544.1"/>
    </source>
</evidence>
<evidence type="ECO:0000313" key="2">
    <source>
        <dbReference type="Proteomes" id="UP000572680"/>
    </source>
</evidence>
<keyword evidence="2" id="KW-1185">Reference proteome</keyword>
<organism evidence="1 2">
    <name type="scientific">Actinomadura namibiensis</name>
    <dbReference type="NCBI Taxonomy" id="182080"/>
    <lineage>
        <taxon>Bacteria</taxon>
        <taxon>Bacillati</taxon>
        <taxon>Actinomycetota</taxon>
        <taxon>Actinomycetes</taxon>
        <taxon>Streptosporangiales</taxon>
        <taxon>Thermomonosporaceae</taxon>
        <taxon>Actinomadura</taxon>
    </lineage>
</organism>
<sequence length="74" mass="7883">MSAQRGAAGPGDQAAVRANTVQGLQEQFPGVRVWYGEATRAWWALVPSANGPRLVEAPTPQLLRDAIINARSQG</sequence>
<gene>
    <name evidence="1" type="ORF">HNR61_001142</name>
</gene>
<reference evidence="1 2" key="1">
    <citation type="submission" date="2020-08" db="EMBL/GenBank/DDBJ databases">
        <title>Genomic Encyclopedia of Type Strains, Phase IV (KMG-IV): sequencing the most valuable type-strain genomes for metagenomic binning, comparative biology and taxonomic classification.</title>
        <authorList>
            <person name="Goeker M."/>
        </authorList>
    </citation>
    <scope>NUCLEOTIDE SEQUENCE [LARGE SCALE GENOMIC DNA]</scope>
    <source>
        <strain evidence="1 2">DSM 44197</strain>
    </source>
</reference>
<comment type="caution">
    <text evidence="1">The sequence shown here is derived from an EMBL/GenBank/DDBJ whole genome shotgun (WGS) entry which is preliminary data.</text>
</comment>
<dbReference type="RefSeq" id="WP_067820500.1">
    <property type="nucleotide sequence ID" value="NZ_BAAALP010000013.1"/>
</dbReference>
<accession>A0A7W3QJK1</accession>
<dbReference type="AlphaFoldDB" id="A0A7W3QJK1"/>